<dbReference type="Pfam" id="PF13517">
    <property type="entry name" value="FG-GAP_3"/>
    <property type="match status" value="5"/>
</dbReference>
<keyword evidence="4" id="KW-1185">Reference proteome</keyword>
<organism evidence="3 4">
    <name type="scientific">Agaribacillus aureus</name>
    <dbReference type="NCBI Taxonomy" id="3051825"/>
    <lineage>
        <taxon>Bacteria</taxon>
        <taxon>Pseudomonadati</taxon>
        <taxon>Bacteroidota</taxon>
        <taxon>Cytophagia</taxon>
        <taxon>Cytophagales</taxon>
        <taxon>Splendidivirgaceae</taxon>
        <taxon>Agaribacillus</taxon>
    </lineage>
</organism>
<dbReference type="InterPro" id="IPR027039">
    <property type="entry name" value="Crtac1"/>
</dbReference>
<dbReference type="PANTHER" id="PTHR16026:SF0">
    <property type="entry name" value="CARTILAGE ACIDIC PROTEIN 1"/>
    <property type="match status" value="1"/>
</dbReference>
<dbReference type="Proteomes" id="UP001172083">
    <property type="component" value="Unassembled WGS sequence"/>
</dbReference>
<evidence type="ECO:0000256" key="1">
    <source>
        <dbReference type="ARBA" id="ARBA00022729"/>
    </source>
</evidence>
<evidence type="ECO:0000313" key="4">
    <source>
        <dbReference type="Proteomes" id="UP001172083"/>
    </source>
</evidence>
<dbReference type="Gene3D" id="2.130.10.130">
    <property type="entry name" value="Integrin alpha, N-terminal"/>
    <property type="match status" value="3"/>
</dbReference>
<comment type="caution">
    <text evidence="3">The sequence shown here is derived from an EMBL/GenBank/DDBJ whole genome shotgun (WGS) entry which is preliminary data.</text>
</comment>
<protein>
    <submittedName>
        <fullName evidence="3">VCBS repeat-containing protein</fullName>
    </submittedName>
</protein>
<gene>
    <name evidence="3" type="ORF">QQ020_11745</name>
</gene>
<evidence type="ECO:0000259" key="2">
    <source>
        <dbReference type="Pfam" id="PF07593"/>
    </source>
</evidence>
<dbReference type="InterPro" id="IPR028994">
    <property type="entry name" value="Integrin_alpha_N"/>
</dbReference>
<accession>A0ABT8L4N6</accession>
<reference evidence="3" key="1">
    <citation type="submission" date="2023-06" db="EMBL/GenBank/DDBJ databases">
        <title>Genomic of Agaribacillus aureum.</title>
        <authorList>
            <person name="Wang G."/>
        </authorList>
    </citation>
    <scope>NUCLEOTIDE SEQUENCE</scope>
    <source>
        <strain evidence="3">BMA12</strain>
    </source>
</reference>
<name>A0ABT8L4N6_9BACT</name>
<feature type="domain" description="ASPIC/UnbV" evidence="2">
    <location>
        <begin position="518"/>
        <end position="584"/>
    </location>
</feature>
<dbReference type="SUPFAM" id="SSF69318">
    <property type="entry name" value="Integrin alpha N-terminal domain"/>
    <property type="match status" value="3"/>
</dbReference>
<dbReference type="Pfam" id="PF07593">
    <property type="entry name" value="UnbV_ASPIC"/>
    <property type="match status" value="1"/>
</dbReference>
<keyword evidence="1" id="KW-0732">Signal</keyword>
<dbReference type="PANTHER" id="PTHR16026">
    <property type="entry name" value="CARTILAGE ACIDIC PROTEIN 1"/>
    <property type="match status" value="1"/>
</dbReference>
<dbReference type="EMBL" id="JAUJEB010000001">
    <property type="protein sequence ID" value="MDN5212727.1"/>
    <property type="molecule type" value="Genomic_DNA"/>
</dbReference>
<dbReference type="InterPro" id="IPR013517">
    <property type="entry name" value="FG-GAP"/>
</dbReference>
<sequence length="1166" mass="129633">MPFLLANCHTGQQNTQQEPPSLLRLLSPERTGVGFSNTIIEDDTFNMVDHMYVYNGGGVAVADINNDGLPDIYFTGNMVPDRLYLNKGNLEFEDITGKSGIENRGWSTGVTSVDINNDGWLDFYVCQSGNNPPGKRKNHLWINNGDLTFSDKAESYGLADESYSTQAAFFDYDKDGDLDLYLLNHTNEVRNPNKVSAIINDGSGPANDRLYRNNGDLTFSDVTKPAGILFDGFGLGIGISDFNNDGWEDVYVSNDFIANDFLYINNQDGTFSESASLYFKHLSQFGMGNDLSDFNNDGLTDVVTLDMLPPDNYHFKKMAGPLNYNLFEYTLEQGYMPQYMRNTLQYNSGATKNGHPVYCEISQLSGIHATDWSWAPLWADLDNDGWKDLLITNGYLRDITDLDFINYTATLSGKLNPDSIDAIIKQKAKEMPSLKVSNFLFQNNRDLTFNDVSTSWGFDEPSLSNGVAYGDLDLDGDLEVVINNINAPAFIYENLANEQLEHHFLQLTLRGDSLNPLAIGATAALYASGQIQLKRVAPSRGYQSSVDIPLHFGLGDVEVVDSIRILWPDGAIQWRYQVKSDQVLIIDKKSTPASPDQTIIPKPTVLTETSQSLVSSYKHVDKFYNDFSRQFLLPHKHSRQGPGIAVGDVNGDGQDDFFVGGGYQYAGRLFLQTGNNSFWIVPLTSDEDKYEEDTGVLFFDADNDHDNDLYVVSGSNEFLPDSEYYCDRLYFNDGHGNFTLASDALPDLRSSGSCVRASDFDQDGDLDLFVGGRLSPLAYPFPGASKLLINEGGKFTDQTDVLAKGLREVGMVTDAIWTDFDNDFDTDLLVVGEFMPVQFFRNNNGKLENITAETGLPQTNGWWNSIAGADFDNDGDTDYIIGNLGLNSKYRASPEQPINVYAADYDQNGFIDPILTYFVDGVEYPVHARDDLLRQVPHFKKKYASYAAYAKADISDVLSKEQMDNALSLKAYQLASCYLENLGQGRFAISRLPVQAQFSTIFGISIRDFNLDGFQDVLITGNNYSTEVLIGRYDASIGLLMIGDGTGKFKPVSPAESGLMVDGDVKGSAVVMTGKELTHIFSRNSEDLKTYRKEGKPVNLIKIPKEALKAKIVLQDGSERIHEFYYGSSYLSQSSRFLELTGEEEQVIIYNFKGDEINLNAMASSQ</sequence>
<evidence type="ECO:0000313" key="3">
    <source>
        <dbReference type="EMBL" id="MDN5212727.1"/>
    </source>
</evidence>
<proteinExistence type="predicted"/>
<dbReference type="RefSeq" id="WP_346758044.1">
    <property type="nucleotide sequence ID" value="NZ_JAUJEB010000001.1"/>
</dbReference>
<dbReference type="InterPro" id="IPR011519">
    <property type="entry name" value="UnbV_ASPIC"/>
</dbReference>